<keyword evidence="2" id="KW-1185">Reference proteome</keyword>
<organism evidence="1 2">
    <name type="scientific">Pseudomonas wadenswilerensis</name>
    <dbReference type="NCBI Taxonomy" id="1785161"/>
    <lineage>
        <taxon>Bacteria</taxon>
        <taxon>Pseudomonadati</taxon>
        <taxon>Pseudomonadota</taxon>
        <taxon>Gammaproteobacteria</taxon>
        <taxon>Pseudomonadales</taxon>
        <taxon>Pseudomonadaceae</taxon>
        <taxon>Pseudomonas</taxon>
    </lineage>
</organism>
<accession>A0A380T2D8</accession>
<dbReference type="AlphaFoldDB" id="A0A380T2D8"/>
<gene>
    <name evidence="1" type="ORF">CCOS864_03559</name>
</gene>
<evidence type="ECO:0000313" key="2">
    <source>
        <dbReference type="Proteomes" id="UP000255177"/>
    </source>
</evidence>
<name>A0A380T2D8_9PSED</name>
<proteinExistence type="predicted"/>
<protein>
    <submittedName>
        <fullName evidence="1">Uncharacterized protein</fullName>
    </submittedName>
</protein>
<sequence length="226" mass="24930">MVGIGSPTVFSDAGRLNMVPDPMVQVVPGCLTDIEDLPFRGTKKIHAALAPNTIAGDQHSRVGWVRPAADGGTGVTKGEFYCDPVEYRRHGLGKIIYQGECFFKVHFSPLFAIHLGQHWHNYFGGRLLPQKRPLLDAPAVVLELVEFEAADKDPGTGETAVDARFEARVIIGREQEGQQQQGGHARPMGTARPLSVAWFVFFSCLWPWPCPSCRRCTQPWCSSRTG</sequence>
<reference evidence="2" key="1">
    <citation type="submission" date="2018-07" db="EMBL/GenBank/DDBJ databases">
        <authorList>
            <person name="Blom J."/>
        </authorList>
    </citation>
    <scope>NUCLEOTIDE SEQUENCE [LARGE SCALE GENOMIC DNA]</scope>
    <source>
        <strain evidence="2">CCOS 864</strain>
    </source>
</reference>
<evidence type="ECO:0000313" key="1">
    <source>
        <dbReference type="EMBL" id="SUQ64105.1"/>
    </source>
</evidence>
<dbReference type="Proteomes" id="UP000255177">
    <property type="component" value="Unassembled WGS sequence"/>
</dbReference>
<dbReference type="EMBL" id="UIDD01000009">
    <property type="protein sequence ID" value="SUQ64105.1"/>
    <property type="molecule type" value="Genomic_DNA"/>
</dbReference>